<evidence type="ECO:0000313" key="2">
    <source>
        <dbReference type="Proteomes" id="UP001501020"/>
    </source>
</evidence>
<gene>
    <name evidence="1" type="ORF">GCM10009727_89470</name>
</gene>
<dbReference type="Proteomes" id="UP001501020">
    <property type="component" value="Unassembled WGS sequence"/>
</dbReference>
<evidence type="ECO:0000313" key="1">
    <source>
        <dbReference type="EMBL" id="GAA2168210.1"/>
    </source>
</evidence>
<dbReference type="EMBL" id="BAAAMR010000153">
    <property type="protein sequence ID" value="GAA2168210.1"/>
    <property type="molecule type" value="Genomic_DNA"/>
</dbReference>
<proteinExistence type="predicted"/>
<organism evidence="1 2">
    <name type="scientific">Actinomadura napierensis</name>
    <dbReference type="NCBI Taxonomy" id="267854"/>
    <lineage>
        <taxon>Bacteria</taxon>
        <taxon>Bacillati</taxon>
        <taxon>Actinomycetota</taxon>
        <taxon>Actinomycetes</taxon>
        <taxon>Streptosporangiales</taxon>
        <taxon>Thermomonosporaceae</taxon>
        <taxon>Actinomadura</taxon>
    </lineage>
</organism>
<accession>A0ABN3AGW4</accession>
<protein>
    <recommendedName>
        <fullName evidence="3">Transposase</fullName>
    </recommendedName>
</protein>
<sequence length="161" mass="17200">MDGPVVWAYAGGMARYPQGGGMSAVGRERREQVWMQAAQWFGEERPNAWIAAELRAGLRQVEKGWAVVGGSPGSMTWTPTQRTDKRTDNRSPLLQCMVLREDAACRVRRVGITRFARGLVARSTGVAVSRAAGAERGGRLGAQGRRSACRGAAAAAPCLAG</sequence>
<reference evidence="1 2" key="1">
    <citation type="journal article" date="2019" name="Int. J. Syst. Evol. Microbiol.">
        <title>The Global Catalogue of Microorganisms (GCM) 10K type strain sequencing project: providing services to taxonomists for standard genome sequencing and annotation.</title>
        <authorList>
            <consortium name="The Broad Institute Genomics Platform"/>
            <consortium name="The Broad Institute Genome Sequencing Center for Infectious Disease"/>
            <person name="Wu L."/>
            <person name="Ma J."/>
        </authorList>
    </citation>
    <scope>NUCLEOTIDE SEQUENCE [LARGE SCALE GENOMIC DNA]</scope>
    <source>
        <strain evidence="1 2">JCM 13850</strain>
    </source>
</reference>
<name>A0ABN3AGW4_9ACTN</name>
<comment type="caution">
    <text evidence="1">The sequence shown here is derived from an EMBL/GenBank/DDBJ whole genome shotgun (WGS) entry which is preliminary data.</text>
</comment>
<keyword evidence="2" id="KW-1185">Reference proteome</keyword>
<evidence type="ECO:0008006" key="3">
    <source>
        <dbReference type="Google" id="ProtNLM"/>
    </source>
</evidence>